<evidence type="ECO:0000256" key="1">
    <source>
        <dbReference type="ARBA" id="ARBA00022729"/>
    </source>
</evidence>
<keyword evidence="2" id="KW-0677">Repeat</keyword>
<evidence type="ECO:0000256" key="3">
    <source>
        <dbReference type="ARBA" id="ARBA00023180"/>
    </source>
</evidence>
<organism evidence="4">
    <name type="scientific">marine metagenome</name>
    <dbReference type="NCBI Taxonomy" id="408172"/>
    <lineage>
        <taxon>unclassified sequences</taxon>
        <taxon>metagenomes</taxon>
        <taxon>ecological metagenomes</taxon>
    </lineage>
</organism>
<dbReference type="InterPro" id="IPR001258">
    <property type="entry name" value="NHL_repeat"/>
</dbReference>
<gene>
    <name evidence="4" type="ORF">METZ01_LOCUS198237</name>
</gene>
<reference evidence="4" key="1">
    <citation type="submission" date="2018-05" db="EMBL/GenBank/DDBJ databases">
        <authorList>
            <person name="Lanie J.A."/>
            <person name="Ng W.-L."/>
            <person name="Kazmierczak K.M."/>
            <person name="Andrzejewski T.M."/>
            <person name="Davidsen T.M."/>
            <person name="Wayne K.J."/>
            <person name="Tettelin H."/>
            <person name="Glass J.I."/>
            <person name="Rusch D."/>
            <person name="Podicherti R."/>
            <person name="Tsui H.-C.T."/>
            <person name="Winkler M.E."/>
        </authorList>
    </citation>
    <scope>NUCLEOTIDE SEQUENCE</scope>
</reference>
<name>A0A382E600_9ZZZZ</name>
<protein>
    <recommendedName>
        <fullName evidence="5">Peptidylamidoglycolate lyase</fullName>
    </recommendedName>
</protein>
<sequence length="332" mass="35871">VIATVLIAVAAATGTTAQSAGDYRAIPDWAKLPEGRTWGAVTGVFPDPDGKHMWVLDRCGANSCVSSDLDPVFKFDLSGNLVTNFGAGLFAWPHGFFVDHEGNVWVADGPTGARADEGASEGKGQQVFKLSGEGAVLMTLGIAGVWGDDLDRFNGPSEVLVARTGEVYILDGHGEGGNNRVMKFMADGRFIRAWGVSGPGPAAGEFSDAHAIAMNSEGRIMIGDRRNIRIQIFDQDGNFLEQWTHFGPPSSIYIDEDDVMYVTDTQTGALPSWYGDRRPEDWVRGIRIGDARMGRITAFIESNAEFVAADRYGNVYGAEVPGQTLVKYEKVR</sequence>
<dbReference type="SUPFAM" id="SSF63829">
    <property type="entry name" value="Calcium-dependent phosphotriesterase"/>
    <property type="match status" value="1"/>
</dbReference>
<evidence type="ECO:0000256" key="2">
    <source>
        <dbReference type="ARBA" id="ARBA00022737"/>
    </source>
</evidence>
<dbReference type="Gene3D" id="2.120.10.30">
    <property type="entry name" value="TolB, C-terminal domain"/>
    <property type="match status" value="1"/>
</dbReference>
<dbReference type="PANTHER" id="PTHR10680">
    <property type="entry name" value="PEPTIDYL-GLYCINE ALPHA-AMIDATING MONOOXYGENASE"/>
    <property type="match status" value="1"/>
</dbReference>
<dbReference type="InterPro" id="IPR011042">
    <property type="entry name" value="6-blade_b-propeller_TolB-like"/>
</dbReference>
<evidence type="ECO:0000313" key="4">
    <source>
        <dbReference type="EMBL" id="SVB45383.1"/>
    </source>
</evidence>
<dbReference type="AlphaFoldDB" id="A0A382E600"/>
<keyword evidence="3" id="KW-0325">Glycoprotein</keyword>
<dbReference type="EMBL" id="UINC01042569">
    <property type="protein sequence ID" value="SVB45383.1"/>
    <property type="molecule type" value="Genomic_DNA"/>
</dbReference>
<accession>A0A382E600</accession>
<dbReference type="PANTHER" id="PTHR10680:SF38">
    <property type="entry name" value="BLL1368 PROTEIN"/>
    <property type="match status" value="1"/>
</dbReference>
<evidence type="ECO:0008006" key="5">
    <source>
        <dbReference type="Google" id="ProtNLM"/>
    </source>
</evidence>
<keyword evidence="1" id="KW-0732">Signal</keyword>
<feature type="non-terminal residue" evidence="4">
    <location>
        <position position="1"/>
    </location>
</feature>
<dbReference type="PROSITE" id="PS51125">
    <property type="entry name" value="NHL"/>
    <property type="match status" value="1"/>
</dbReference>
<proteinExistence type="predicted"/>